<keyword evidence="4" id="KW-0677">Repeat</keyword>
<feature type="compositionally biased region" description="Basic and acidic residues" evidence="14">
    <location>
        <begin position="301"/>
        <end position="314"/>
    </location>
</feature>
<reference evidence="19" key="1">
    <citation type="submission" date="2013-03" db="EMBL/GenBank/DDBJ databases">
        <title>The Genome Sequence of Anopheles christyi ACHKN1017.</title>
        <authorList>
            <consortium name="The Broad Institute Genomics Platform"/>
            <person name="Neafsey D.E."/>
            <person name="Besansky N."/>
            <person name="Walker B."/>
            <person name="Young S.K."/>
            <person name="Zeng Q."/>
            <person name="Gargeya S."/>
            <person name="Fitzgerald M."/>
            <person name="Haas B."/>
            <person name="Abouelleil A."/>
            <person name="Allen A.W."/>
            <person name="Alvarado L."/>
            <person name="Arachchi H.M."/>
            <person name="Berlin A.M."/>
            <person name="Chapman S.B."/>
            <person name="Gainer-Dewar J."/>
            <person name="Goldberg J."/>
            <person name="Griggs A."/>
            <person name="Gujja S."/>
            <person name="Hansen M."/>
            <person name="Howarth C."/>
            <person name="Imamovic A."/>
            <person name="Ireland A."/>
            <person name="Larimer J."/>
            <person name="McCowan C."/>
            <person name="Murphy C."/>
            <person name="Pearson M."/>
            <person name="Poon T.W."/>
            <person name="Priest M."/>
            <person name="Roberts A."/>
            <person name="Saif S."/>
            <person name="Shea T."/>
            <person name="Sisk P."/>
            <person name="Sykes S."/>
            <person name="Wortman J."/>
            <person name="Nusbaum C."/>
            <person name="Birren B."/>
        </authorList>
    </citation>
    <scope>NUCLEOTIDE SEQUENCE [LARGE SCALE GENOMIC DNA]</scope>
    <source>
        <strain evidence="19">ACHKN1017</strain>
    </source>
</reference>
<name>A0A182K6L4_9DIPT</name>
<evidence type="ECO:0000256" key="4">
    <source>
        <dbReference type="ARBA" id="ARBA00022737"/>
    </source>
</evidence>
<evidence type="ECO:0000313" key="19">
    <source>
        <dbReference type="Proteomes" id="UP000075881"/>
    </source>
</evidence>
<feature type="binding site" evidence="13">
    <location>
        <position position="154"/>
    </location>
    <ligand>
        <name>Zn(2+)</name>
        <dbReference type="ChEBI" id="CHEBI:29105"/>
    </ligand>
</feature>
<keyword evidence="3 13" id="KW-0479">Metal-binding</keyword>
<evidence type="ECO:0000256" key="6">
    <source>
        <dbReference type="ARBA" id="ARBA00022833"/>
    </source>
</evidence>
<evidence type="ECO:0000256" key="2">
    <source>
        <dbReference type="ARBA" id="ARBA00006991"/>
    </source>
</evidence>
<feature type="domain" description="C2H2-type" evidence="15">
    <location>
        <begin position="350"/>
        <end position="373"/>
    </location>
</feature>
<evidence type="ECO:0008006" key="20">
    <source>
        <dbReference type="Google" id="ProtNLM"/>
    </source>
</evidence>
<keyword evidence="10" id="KW-0539">Nucleus</keyword>
<dbReference type="InterPro" id="IPR050331">
    <property type="entry name" value="Zinc_finger"/>
</dbReference>
<dbReference type="PROSITE" id="PS51915">
    <property type="entry name" value="ZAD"/>
    <property type="match status" value="1"/>
</dbReference>
<feature type="binding site" evidence="13">
    <location>
        <position position="109"/>
    </location>
    <ligand>
        <name>Zn(2+)</name>
        <dbReference type="ChEBI" id="CHEBI:29105"/>
    </ligand>
</feature>
<dbReference type="STRING" id="43041.A0A182K6L4"/>
<dbReference type="InterPro" id="IPR036236">
    <property type="entry name" value="Znf_C2H2_sf"/>
</dbReference>
<dbReference type="InterPro" id="IPR006612">
    <property type="entry name" value="THAP_Znf"/>
</dbReference>
<sequence>MGSICFFPKCVPKTRDFVVFPFSRTREFENWWIKSGWVNAIPLNKLPNKILICEEHFEKDLINRRFKVPRLALGALPTRNVECPVRKANPLRAGTAQNNALYMHRNSYCRLCGQARASHLSDDLDLLLKLDDLSQYQLHLSDATTLPVGVCFSCKEIANGIQAFWKKCTQAQETLKTIFNKDNTAKSPNPPEVTINMRSSQETNTLNDQTGDGSFASKETIPAECEEIVIDTTSTQVMEEQFASEYEFESYGEELPASTADESDEVIELTEPENQLISDGYSIDYGDESSSQGLSANMSSPDREDYRSHDRKDVAPSTETRHICEVCGNAFKSLNGLKAHLHVHSERRDHQCNICGHEFKMRRALVEHIESKHERKIFPCKICGMPYSWKKGLQRHMNTHKGTALKHVCKVCGKAFPVPHKLKLHMMLHTGDRIHCEFCGKGYRCDF</sequence>
<dbReference type="Gene3D" id="3.30.160.60">
    <property type="entry name" value="Classic Zinc Finger"/>
    <property type="match status" value="3"/>
</dbReference>
<dbReference type="Pfam" id="PF05485">
    <property type="entry name" value="THAP"/>
    <property type="match status" value="1"/>
</dbReference>
<evidence type="ECO:0000256" key="10">
    <source>
        <dbReference type="ARBA" id="ARBA00023242"/>
    </source>
</evidence>
<dbReference type="AlphaFoldDB" id="A0A182K6L4"/>
<evidence type="ECO:0000256" key="12">
    <source>
        <dbReference type="PROSITE-ProRule" id="PRU00309"/>
    </source>
</evidence>
<evidence type="ECO:0000256" key="7">
    <source>
        <dbReference type="ARBA" id="ARBA00023015"/>
    </source>
</evidence>
<feature type="region of interest" description="Disordered" evidence="14">
    <location>
        <begin position="271"/>
        <end position="314"/>
    </location>
</feature>
<dbReference type="InterPro" id="IPR013087">
    <property type="entry name" value="Znf_C2H2_type"/>
</dbReference>
<dbReference type="Pfam" id="PF00096">
    <property type="entry name" value="zf-C2H2"/>
    <property type="match status" value="2"/>
</dbReference>
<dbReference type="GO" id="GO:0003677">
    <property type="term" value="F:DNA binding"/>
    <property type="evidence" value="ECO:0007669"/>
    <property type="project" value="UniProtKB-UniRule"/>
</dbReference>
<dbReference type="PROSITE" id="PS50157">
    <property type="entry name" value="ZINC_FINGER_C2H2_2"/>
    <property type="match status" value="4"/>
</dbReference>
<evidence type="ECO:0000256" key="1">
    <source>
        <dbReference type="ARBA" id="ARBA00004123"/>
    </source>
</evidence>
<keyword evidence="8 12" id="KW-0238">DNA-binding</keyword>
<dbReference type="InterPro" id="IPR012934">
    <property type="entry name" value="Znf_AD"/>
</dbReference>
<comment type="similarity">
    <text evidence="2">Belongs to the krueppel C2H2-type zinc-finger protein family.</text>
</comment>
<evidence type="ECO:0000256" key="9">
    <source>
        <dbReference type="ARBA" id="ARBA00023163"/>
    </source>
</evidence>
<dbReference type="PANTHER" id="PTHR16515">
    <property type="entry name" value="PR DOMAIN ZINC FINGER PROTEIN"/>
    <property type="match status" value="1"/>
</dbReference>
<keyword evidence="9" id="KW-0804">Transcription</keyword>
<feature type="domain" description="ZAD" evidence="17">
    <location>
        <begin position="107"/>
        <end position="178"/>
    </location>
</feature>
<dbReference type="SUPFAM" id="SSF57667">
    <property type="entry name" value="beta-beta-alpha zinc fingers"/>
    <property type="match status" value="2"/>
</dbReference>
<evidence type="ECO:0000256" key="8">
    <source>
        <dbReference type="ARBA" id="ARBA00023125"/>
    </source>
</evidence>
<dbReference type="SMART" id="SM00868">
    <property type="entry name" value="zf-AD"/>
    <property type="match status" value="1"/>
</dbReference>
<dbReference type="GO" id="GO:0010468">
    <property type="term" value="P:regulation of gene expression"/>
    <property type="evidence" value="ECO:0007669"/>
    <property type="project" value="TreeGrafter"/>
</dbReference>
<feature type="compositionally biased region" description="Polar residues" evidence="14">
    <location>
        <begin position="197"/>
        <end position="212"/>
    </location>
</feature>
<keyword evidence="7" id="KW-0805">Transcription regulation</keyword>
<keyword evidence="6 13" id="KW-0862">Zinc</keyword>
<organism evidence="18 19">
    <name type="scientific">Anopheles christyi</name>
    <dbReference type="NCBI Taxonomy" id="43041"/>
    <lineage>
        <taxon>Eukaryota</taxon>
        <taxon>Metazoa</taxon>
        <taxon>Ecdysozoa</taxon>
        <taxon>Arthropoda</taxon>
        <taxon>Hexapoda</taxon>
        <taxon>Insecta</taxon>
        <taxon>Pterygota</taxon>
        <taxon>Neoptera</taxon>
        <taxon>Endopterygota</taxon>
        <taxon>Diptera</taxon>
        <taxon>Nematocera</taxon>
        <taxon>Culicoidea</taxon>
        <taxon>Culicidae</taxon>
        <taxon>Anophelinae</taxon>
        <taxon>Anopheles</taxon>
    </lineage>
</organism>
<accession>A0A182K6L4</accession>
<evidence type="ECO:0000256" key="14">
    <source>
        <dbReference type="SAM" id="MobiDB-lite"/>
    </source>
</evidence>
<dbReference type="SMART" id="SM00980">
    <property type="entry name" value="THAP"/>
    <property type="match status" value="1"/>
</dbReference>
<evidence type="ECO:0000313" key="18">
    <source>
        <dbReference type="EnsemblMetazoa" id="ACHR006399-PA"/>
    </source>
</evidence>
<evidence type="ECO:0000256" key="5">
    <source>
        <dbReference type="ARBA" id="ARBA00022771"/>
    </source>
</evidence>
<evidence type="ECO:0000256" key="3">
    <source>
        <dbReference type="ARBA" id="ARBA00022723"/>
    </source>
</evidence>
<feature type="region of interest" description="Disordered" evidence="14">
    <location>
        <begin position="197"/>
        <end position="216"/>
    </location>
</feature>
<evidence type="ECO:0000259" key="17">
    <source>
        <dbReference type="PROSITE" id="PS51915"/>
    </source>
</evidence>
<dbReference type="VEuPathDB" id="VectorBase:ACHR006399"/>
<keyword evidence="19" id="KW-1185">Reference proteome</keyword>
<feature type="domain" description="THAP-type" evidence="16">
    <location>
        <begin position="1"/>
        <end position="80"/>
    </location>
</feature>
<dbReference type="FunFam" id="3.30.160.60:FF:000761">
    <property type="entry name" value="Zinc finger protein 449"/>
    <property type="match status" value="1"/>
</dbReference>
<evidence type="ECO:0000256" key="13">
    <source>
        <dbReference type="PROSITE-ProRule" id="PRU01263"/>
    </source>
</evidence>
<dbReference type="SMART" id="SM00355">
    <property type="entry name" value="ZnF_C2H2"/>
    <property type="match status" value="4"/>
</dbReference>
<feature type="binding site" evidence="13">
    <location>
        <position position="151"/>
    </location>
    <ligand>
        <name>Zn(2+)</name>
        <dbReference type="ChEBI" id="CHEBI:29105"/>
    </ligand>
</feature>
<dbReference type="PANTHER" id="PTHR16515:SF49">
    <property type="entry name" value="GASTRULA ZINC FINGER PROTEIN XLCGF49.1-LIKE-RELATED"/>
    <property type="match status" value="1"/>
</dbReference>
<feature type="domain" description="C2H2-type" evidence="15">
    <location>
        <begin position="378"/>
        <end position="405"/>
    </location>
</feature>
<comment type="subcellular location">
    <subcellularLocation>
        <location evidence="1">Nucleus</location>
    </subcellularLocation>
</comment>
<dbReference type="EnsemblMetazoa" id="ACHR006399-RA">
    <property type="protein sequence ID" value="ACHR006399-PA"/>
    <property type="gene ID" value="ACHR006399"/>
</dbReference>
<dbReference type="PROSITE" id="PS00028">
    <property type="entry name" value="ZINC_FINGER_C2H2_1"/>
    <property type="match status" value="3"/>
</dbReference>
<reference evidence="18" key="2">
    <citation type="submission" date="2020-05" db="UniProtKB">
        <authorList>
            <consortium name="EnsemblMetazoa"/>
        </authorList>
    </citation>
    <scope>IDENTIFICATION</scope>
    <source>
        <strain evidence="18">ACHKN1017</strain>
    </source>
</reference>
<feature type="domain" description="C2H2-type" evidence="15">
    <location>
        <begin position="322"/>
        <end position="349"/>
    </location>
</feature>
<evidence type="ECO:0000259" key="16">
    <source>
        <dbReference type="PROSITE" id="PS50950"/>
    </source>
</evidence>
<proteinExistence type="inferred from homology"/>
<feature type="binding site" evidence="13">
    <location>
        <position position="112"/>
    </location>
    <ligand>
        <name>Zn(2+)</name>
        <dbReference type="ChEBI" id="CHEBI:29105"/>
    </ligand>
</feature>
<dbReference type="GO" id="GO:0008270">
    <property type="term" value="F:zinc ion binding"/>
    <property type="evidence" value="ECO:0007669"/>
    <property type="project" value="UniProtKB-UniRule"/>
</dbReference>
<dbReference type="GO" id="GO:0005634">
    <property type="term" value="C:nucleus"/>
    <property type="evidence" value="ECO:0007669"/>
    <property type="project" value="UniProtKB-SubCell"/>
</dbReference>
<dbReference type="PROSITE" id="PS50950">
    <property type="entry name" value="ZF_THAP"/>
    <property type="match status" value="1"/>
</dbReference>
<feature type="compositionally biased region" description="Polar residues" evidence="14">
    <location>
        <begin position="288"/>
        <end position="300"/>
    </location>
</feature>
<dbReference type="Proteomes" id="UP000075881">
    <property type="component" value="Unassembled WGS sequence"/>
</dbReference>
<keyword evidence="5 11" id="KW-0863">Zinc-finger</keyword>
<evidence type="ECO:0000256" key="11">
    <source>
        <dbReference type="PROSITE-ProRule" id="PRU00042"/>
    </source>
</evidence>
<evidence type="ECO:0000259" key="15">
    <source>
        <dbReference type="PROSITE" id="PS50157"/>
    </source>
</evidence>
<protein>
    <recommendedName>
        <fullName evidence="20">THAP-type domain-containing protein</fullName>
    </recommendedName>
</protein>
<feature type="domain" description="C2H2-type" evidence="15">
    <location>
        <begin position="407"/>
        <end position="434"/>
    </location>
</feature>
<dbReference type="SUPFAM" id="SSF57716">
    <property type="entry name" value="Glucocorticoid receptor-like (DNA-binding domain)"/>
    <property type="match status" value="1"/>
</dbReference>